<keyword evidence="3" id="KW-1185">Reference proteome</keyword>
<feature type="chain" id="PRO_5020779067" evidence="1">
    <location>
        <begin position="25"/>
        <end position="126"/>
    </location>
</feature>
<dbReference type="AlphaFoldDB" id="A0A4R4E6N7"/>
<accession>A0A4R4E6N7</accession>
<reference evidence="2 3" key="1">
    <citation type="submission" date="2019-03" db="EMBL/GenBank/DDBJ databases">
        <authorList>
            <person name="Kim M.K.M."/>
        </authorList>
    </citation>
    <scope>NUCLEOTIDE SEQUENCE [LARGE SCALE GENOMIC DNA]</scope>
    <source>
        <strain evidence="2 3">17J68-15</strain>
    </source>
</reference>
<evidence type="ECO:0000256" key="1">
    <source>
        <dbReference type="SAM" id="SignalP"/>
    </source>
</evidence>
<gene>
    <name evidence="2" type="ORF">E0486_06695</name>
</gene>
<name>A0A4R4E6N7_9BACT</name>
<proteinExistence type="predicted"/>
<feature type="signal peptide" evidence="1">
    <location>
        <begin position="1"/>
        <end position="24"/>
    </location>
</feature>
<evidence type="ECO:0000313" key="3">
    <source>
        <dbReference type="Proteomes" id="UP000295164"/>
    </source>
</evidence>
<organism evidence="2 3">
    <name type="scientific">Flaviaesturariibacter aridisoli</name>
    <dbReference type="NCBI Taxonomy" id="2545761"/>
    <lineage>
        <taxon>Bacteria</taxon>
        <taxon>Pseudomonadati</taxon>
        <taxon>Bacteroidota</taxon>
        <taxon>Chitinophagia</taxon>
        <taxon>Chitinophagales</taxon>
        <taxon>Chitinophagaceae</taxon>
        <taxon>Flaviaestuariibacter</taxon>
    </lineage>
</organism>
<keyword evidence="1" id="KW-0732">Signal</keyword>
<evidence type="ECO:0000313" key="2">
    <source>
        <dbReference type="EMBL" id="TCZ73355.1"/>
    </source>
</evidence>
<dbReference type="RefSeq" id="WP_131851374.1">
    <property type="nucleotide sequence ID" value="NZ_SKFH01000007.1"/>
</dbReference>
<dbReference type="Proteomes" id="UP000295164">
    <property type="component" value="Unassembled WGS sequence"/>
</dbReference>
<protein>
    <submittedName>
        <fullName evidence="2">Uncharacterized protein</fullName>
    </submittedName>
</protein>
<sequence>MKAAVYFCLGLFLFLLCGRSEARALRPSASAGTRTATTAQRLSPRTAFAAAFSAEMDTSTSSFFDLEDDEEDSHPDAFLLLGYSLGGFFGLLAARAGSRTRPTIRPNAPFLGGDARRYLALCSLRL</sequence>
<comment type="caution">
    <text evidence="2">The sequence shown here is derived from an EMBL/GenBank/DDBJ whole genome shotgun (WGS) entry which is preliminary data.</text>
</comment>
<dbReference type="EMBL" id="SKFH01000007">
    <property type="protein sequence ID" value="TCZ73355.1"/>
    <property type="molecule type" value="Genomic_DNA"/>
</dbReference>